<reference evidence="4" key="1">
    <citation type="journal article" date="2019" name="Int. J. Syst. Evol. Microbiol.">
        <title>The Global Catalogue of Microorganisms (GCM) 10K type strain sequencing project: providing services to taxonomists for standard genome sequencing and annotation.</title>
        <authorList>
            <consortium name="The Broad Institute Genomics Platform"/>
            <consortium name="The Broad Institute Genome Sequencing Center for Infectious Disease"/>
            <person name="Wu L."/>
            <person name="Ma J."/>
        </authorList>
    </citation>
    <scope>NUCLEOTIDE SEQUENCE [LARGE SCALE GENOMIC DNA]</scope>
    <source>
        <strain evidence="4">JCM 17695</strain>
    </source>
</reference>
<dbReference type="Proteomes" id="UP001596512">
    <property type="component" value="Unassembled WGS sequence"/>
</dbReference>
<dbReference type="SUPFAM" id="SSF47413">
    <property type="entry name" value="lambda repressor-like DNA-binding domains"/>
    <property type="match status" value="2"/>
</dbReference>
<sequence>MSDSLARQLGAQVRALREQRGWTQDQLAHAAAMTQPGVARFEAGGTVPTLQVIERLAEALDAELLVLLSPKVGDSEADRARHDAEDLGKLVRMTREDGGWSVDALARAAGMAAADVVAFEEGRTIPAKPVFERLFAAMGRG</sequence>
<evidence type="ECO:0000259" key="2">
    <source>
        <dbReference type="PROSITE" id="PS50943"/>
    </source>
</evidence>
<evidence type="ECO:0000256" key="1">
    <source>
        <dbReference type="ARBA" id="ARBA00023125"/>
    </source>
</evidence>
<name>A0ABW2TTQ3_9PSEU</name>
<keyword evidence="1" id="KW-0238">DNA-binding</keyword>
<dbReference type="InterPro" id="IPR010982">
    <property type="entry name" value="Lambda_DNA-bd_dom_sf"/>
</dbReference>
<dbReference type="Gene3D" id="1.10.260.40">
    <property type="entry name" value="lambda repressor-like DNA-binding domains"/>
    <property type="match status" value="2"/>
</dbReference>
<feature type="domain" description="HTH cro/C1-type" evidence="2">
    <location>
        <begin position="13"/>
        <end position="67"/>
    </location>
</feature>
<dbReference type="Pfam" id="PF13560">
    <property type="entry name" value="HTH_31"/>
    <property type="match status" value="2"/>
</dbReference>
<dbReference type="InterPro" id="IPR050807">
    <property type="entry name" value="TransReg_Diox_bact_type"/>
</dbReference>
<dbReference type="PANTHER" id="PTHR46797:SF1">
    <property type="entry name" value="METHYLPHOSPHONATE SYNTHASE"/>
    <property type="match status" value="1"/>
</dbReference>
<evidence type="ECO:0000313" key="4">
    <source>
        <dbReference type="Proteomes" id="UP001596512"/>
    </source>
</evidence>
<evidence type="ECO:0000313" key="3">
    <source>
        <dbReference type="EMBL" id="MFC7616375.1"/>
    </source>
</evidence>
<proteinExistence type="predicted"/>
<dbReference type="PROSITE" id="PS50943">
    <property type="entry name" value="HTH_CROC1"/>
    <property type="match status" value="1"/>
</dbReference>
<comment type="caution">
    <text evidence="3">The sequence shown here is derived from an EMBL/GenBank/DDBJ whole genome shotgun (WGS) entry which is preliminary data.</text>
</comment>
<accession>A0ABW2TTQ3</accession>
<dbReference type="SMART" id="SM00530">
    <property type="entry name" value="HTH_XRE"/>
    <property type="match status" value="2"/>
</dbReference>
<gene>
    <name evidence="3" type="ORF">ACFQV2_25795</name>
</gene>
<organism evidence="3 4">
    <name type="scientific">Actinokineospora soli</name>
    <dbReference type="NCBI Taxonomy" id="1048753"/>
    <lineage>
        <taxon>Bacteria</taxon>
        <taxon>Bacillati</taxon>
        <taxon>Actinomycetota</taxon>
        <taxon>Actinomycetes</taxon>
        <taxon>Pseudonocardiales</taxon>
        <taxon>Pseudonocardiaceae</taxon>
        <taxon>Actinokineospora</taxon>
    </lineage>
</organism>
<dbReference type="PANTHER" id="PTHR46797">
    <property type="entry name" value="HTH-TYPE TRANSCRIPTIONAL REGULATOR"/>
    <property type="match status" value="1"/>
</dbReference>
<keyword evidence="4" id="KW-1185">Reference proteome</keyword>
<dbReference type="InterPro" id="IPR001387">
    <property type="entry name" value="Cro/C1-type_HTH"/>
</dbReference>
<protein>
    <submittedName>
        <fullName evidence="3">Helix-turn-helix domain-containing protein</fullName>
    </submittedName>
</protein>
<dbReference type="CDD" id="cd00093">
    <property type="entry name" value="HTH_XRE"/>
    <property type="match status" value="1"/>
</dbReference>
<dbReference type="EMBL" id="JBHTEY010000004">
    <property type="protein sequence ID" value="MFC7616375.1"/>
    <property type="molecule type" value="Genomic_DNA"/>
</dbReference>